<feature type="region of interest" description="Disordered" evidence="1">
    <location>
        <begin position="96"/>
        <end position="124"/>
    </location>
</feature>
<evidence type="ECO:0000313" key="2">
    <source>
        <dbReference type="EMBL" id="OMJ95423.1"/>
    </source>
</evidence>
<dbReference type="OrthoDB" id="299068at2759"/>
<reference evidence="2 3" key="1">
    <citation type="submission" date="2016-11" db="EMBL/GenBank/DDBJ databases">
        <title>The macronuclear genome of Stentor coeruleus: a giant cell with tiny introns.</title>
        <authorList>
            <person name="Slabodnick M."/>
            <person name="Ruby J.G."/>
            <person name="Reiff S.B."/>
            <person name="Swart E.C."/>
            <person name="Gosai S."/>
            <person name="Prabakaran S."/>
            <person name="Witkowska E."/>
            <person name="Larue G.E."/>
            <person name="Fisher S."/>
            <person name="Freeman R.M."/>
            <person name="Gunawardena J."/>
            <person name="Chu W."/>
            <person name="Stover N.A."/>
            <person name="Gregory B.D."/>
            <person name="Nowacki M."/>
            <person name="Derisi J."/>
            <person name="Roy S.W."/>
            <person name="Marshall W.F."/>
            <person name="Sood P."/>
        </authorList>
    </citation>
    <scope>NUCLEOTIDE SEQUENCE [LARGE SCALE GENOMIC DNA]</scope>
    <source>
        <strain evidence="2">WM001</strain>
    </source>
</reference>
<sequence length="805" mass="92576">MSDKDVTNDLIDAIDCFNPGDIDKIENLAECPSFIEKDKETCLENNEIVKLESCSQQNLEESKSKETIKTNLVSRHDFVKENIERIKKLTVELENQEESSTISTKNSPIIIKNKNPQDDKKPKDKLLNKTLDLKQDTPKSIDERPNALKDLNISVKIDKKISRAIKPLELKKIVINEEPQRKENLEKTLSVDEESKLSLRRNSSSRIRNLRAEKSPPKRIASRQPERPESSELVTTGLKSQEVLANKFIKEFEKIVKSLNLSTDDITLDHTITILTNLQFINNEPGSISFENEVSLVDKLWKLFGGNPTIKISSLMTMCLHIMNLYKSNSYFTDENCSNIKTWTVVNGIYVYSPDEALKIHKQYYDFYHNRSFGVKTYKNNIKNLDENLNKDSGQSLLIKSKSNTSENIGSGIKKPPISRERLYKIQSPTNHVEEKKTLSSRGFRSSNNITQGSEKHNSSVEEDFSIDCQKSKSRHETDEFYSDKVQKEILRMRKFREDKAKKNEALMKMPYKKIASCEEEKSPNTAYVRKPSSGGSVNSQSRNPIINRNKSNIQKDRKIKESPKGKNIGNKDKNDKKSQGKSLKIECPAYEQNTCLKSPDCLSFETSMMIQTDENKIENSVIKNLEPEIEKCNKDKEKSPETRIIYIDLGKEDNDKSIESGKNLDLITDSCDKTIQDKEKNNCVYDSENHDILENKSLDRENSERSLGNPNEYKIKILGGMEKLDNEIRVLDDEGKYKVNKIEDDKKRNEEERGNSENTEGNFLEEKETELLTAGKKDEILNFIKAYNLPMNSFEKLKEIFFKK</sequence>
<dbReference type="AlphaFoldDB" id="A0A1R2D2F6"/>
<feature type="region of interest" description="Disordered" evidence="1">
    <location>
        <begin position="185"/>
        <end position="235"/>
    </location>
</feature>
<name>A0A1R2D2F6_9CILI</name>
<comment type="caution">
    <text evidence="2">The sequence shown here is derived from an EMBL/GenBank/DDBJ whole genome shotgun (WGS) entry which is preliminary data.</text>
</comment>
<feature type="compositionally biased region" description="Polar residues" evidence="1">
    <location>
        <begin position="440"/>
        <end position="453"/>
    </location>
</feature>
<feature type="compositionally biased region" description="Basic and acidic residues" evidence="1">
    <location>
        <begin position="185"/>
        <end position="197"/>
    </location>
</feature>
<protein>
    <submittedName>
        <fullName evidence="2">Uncharacterized protein</fullName>
    </submittedName>
</protein>
<feature type="region of interest" description="Disordered" evidence="1">
    <location>
        <begin position="519"/>
        <end position="582"/>
    </location>
</feature>
<feature type="compositionally biased region" description="Polar residues" evidence="1">
    <location>
        <begin position="98"/>
        <end position="107"/>
    </location>
</feature>
<feature type="compositionally biased region" description="Basic and acidic residues" evidence="1">
    <location>
        <begin position="554"/>
        <end position="579"/>
    </location>
</feature>
<keyword evidence="3" id="KW-1185">Reference proteome</keyword>
<dbReference type="Proteomes" id="UP000187209">
    <property type="component" value="Unassembled WGS sequence"/>
</dbReference>
<gene>
    <name evidence="2" type="ORF">SteCoe_1186</name>
</gene>
<accession>A0A1R2D2F6</accession>
<feature type="compositionally biased region" description="Basic and acidic residues" evidence="1">
    <location>
        <begin position="115"/>
        <end position="124"/>
    </location>
</feature>
<feature type="region of interest" description="Disordered" evidence="1">
    <location>
        <begin position="428"/>
        <end position="480"/>
    </location>
</feature>
<feature type="region of interest" description="Disordered" evidence="1">
    <location>
        <begin position="746"/>
        <end position="769"/>
    </location>
</feature>
<feature type="compositionally biased region" description="Polar residues" evidence="1">
    <location>
        <begin position="534"/>
        <end position="553"/>
    </location>
</feature>
<dbReference type="EMBL" id="MPUH01000012">
    <property type="protein sequence ID" value="OMJ95423.1"/>
    <property type="molecule type" value="Genomic_DNA"/>
</dbReference>
<proteinExistence type="predicted"/>
<organism evidence="2 3">
    <name type="scientific">Stentor coeruleus</name>
    <dbReference type="NCBI Taxonomy" id="5963"/>
    <lineage>
        <taxon>Eukaryota</taxon>
        <taxon>Sar</taxon>
        <taxon>Alveolata</taxon>
        <taxon>Ciliophora</taxon>
        <taxon>Postciliodesmatophora</taxon>
        <taxon>Heterotrichea</taxon>
        <taxon>Heterotrichida</taxon>
        <taxon>Stentoridae</taxon>
        <taxon>Stentor</taxon>
    </lineage>
</organism>
<evidence type="ECO:0000256" key="1">
    <source>
        <dbReference type="SAM" id="MobiDB-lite"/>
    </source>
</evidence>
<evidence type="ECO:0000313" key="3">
    <source>
        <dbReference type="Proteomes" id="UP000187209"/>
    </source>
</evidence>
<feature type="compositionally biased region" description="Basic and acidic residues" evidence="1">
    <location>
        <begin position="746"/>
        <end position="756"/>
    </location>
</feature>